<dbReference type="EMBL" id="JAUSRB010000004">
    <property type="protein sequence ID" value="MDP9870367.1"/>
    <property type="molecule type" value="Genomic_DNA"/>
</dbReference>
<dbReference type="CDD" id="cd00093">
    <property type="entry name" value="HTH_XRE"/>
    <property type="match status" value="1"/>
</dbReference>
<name>A0ABT9RNE4_9ACTN</name>
<dbReference type="InterPro" id="IPR001387">
    <property type="entry name" value="Cro/C1-type_HTH"/>
</dbReference>
<dbReference type="Proteomes" id="UP001230426">
    <property type="component" value="Unassembled WGS sequence"/>
</dbReference>
<dbReference type="Pfam" id="PF19054">
    <property type="entry name" value="DUF5753"/>
    <property type="match status" value="1"/>
</dbReference>
<protein>
    <submittedName>
        <fullName evidence="2">Transcriptional regulator with XRE-family HTH domain</fullName>
    </submittedName>
</protein>
<sequence>MTREDVAEQLDCAPATVTKFENATAAVSVATVAMLMEIYGVAGPARDDMLKLAREARQRGWWHQYSRAIPAWFSVYVGLEEAASEISSWHPEVLDGRLQTESYMRALISAELPVPDASEIDRRVAVRLKRQERLHESEPLSLWVVIGEAALRRLVGGPETMREQLEHLVQQSLLNNVTIQVLPYKTGAYPGMHGGFHLLRFPEATGDAIVYVEYQQGSIYLEKKPDVASYDRLFDHLVARALGPDESRAMITQVAEEYS</sequence>
<dbReference type="Pfam" id="PF13560">
    <property type="entry name" value="HTH_31"/>
    <property type="match status" value="1"/>
</dbReference>
<evidence type="ECO:0000313" key="3">
    <source>
        <dbReference type="Proteomes" id="UP001230426"/>
    </source>
</evidence>
<dbReference type="InterPro" id="IPR043917">
    <property type="entry name" value="DUF5753"/>
</dbReference>
<reference evidence="2 3" key="1">
    <citation type="submission" date="2023-07" db="EMBL/GenBank/DDBJ databases">
        <title>Sequencing the genomes of 1000 actinobacteria strains.</title>
        <authorList>
            <person name="Klenk H.-P."/>
        </authorList>
    </citation>
    <scope>NUCLEOTIDE SEQUENCE [LARGE SCALE GENOMIC DNA]</scope>
    <source>
        <strain evidence="2 3">DSM 44109</strain>
    </source>
</reference>
<organism evidence="2 3">
    <name type="scientific">Streptosporangium brasiliense</name>
    <dbReference type="NCBI Taxonomy" id="47480"/>
    <lineage>
        <taxon>Bacteria</taxon>
        <taxon>Bacillati</taxon>
        <taxon>Actinomycetota</taxon>
        <taxon>Actinomycetes</taxon>
        <taxon>Streptosporangiales</taxon>
        <taxon>Streptosporangiaceae</taxon>
        <taxon>Streptosporangium</taxon>
    </lineage>
</organism>
<keyword evidence="3" id="KW-1185">Reference proteome</keyword>
<evidence type="ECO:0000259" key="1">
    <source>
        <dbReference type="PROSITE" id="PS50943"/>
    </source>
</evidence>
<feature type="domain" description="HTH cro/C1-type" evidence="1">
    <location>
        <begin position="1"/>
        <end position="46"/>
    </location>
</feature>
<gene>
    <name evidence="2" type="ORF">J2S55_009705</name>
</gene>
<comment type="caution">
    <text evidence="2">The sequence shown here is derived from an EMBL/GenBank/DDBJ whole genome shotgun (WGS) entry which is preliminary data.</text>
</comment>
<proteinExistence type="predicted"/>
<evidence type="ECO:0000313" key="2">
    <source>
        <dbReference type="EMBL" id="MDP9870367.1"/>
    </source>
</evidence>
<accession>A0ABT9RNE4</accession>
<dbReference type="PROSITE" id="PS50943">
    <property type="entry name" value="HTH_CROC1"/>
    <property type="match status" value="1"/>
</dbReference>